<accession>A0A364LFH6</accession>
<gene>
    <name evidence="1" type="ORF">B1207_14995</name>
</gene>
<reference evidence="1 2" key="1">
    <citation type="submission" date="2017-02" db="EMBL/GenBank/DDBJ databases">
        <title>Legionella quilivanii strain from human: case report and whole genome sequencing analysis.</title>
        <authorList>
            <person name="Lalancette C."/>
            <person name="Leduc J.-M."/>
            <person name="Levesque S."/>
            <person name="Fournier E."/>
            <person name="Saoud J."/>
            <person name="Faucher S.P."/>
            <person name="Bernard K."/>
            <person name="Martineau C."/>
            <person name="Longtin J."/>
        </authorList>
    </citation>
    <scope>NUCLEOTIDE SEQUENCE [LARGE SCALE GENOMIC DNA]</scope>
    <source>
        <strain evidence="1 2">ID143958</strain>
    </source>
</reference>
<proteinExistence type="predicted"/>
<sequence length="514" mass="57998">MELQLSKNKLLMEALMALKKLLRDEEALDIAVFRNGRVKSPGVKSGYEDAEFLDGFVSLSTLSLWDTLDQNGNIQVDAVRNAGFKVELNNDSLKSNLSMLFTDSQIENLSDKEKLYTDAIVYTISSELQTPERLIAALQPGPFQKFFNIQSLIKEAFDGLDLTALLKDSVSLEKAIDLRLSALNTKPDEQCVAEYEPRDLELFSSQKSINYRQVLESINQQEQRRKEIRQRDLPHFSSLIMELTALAHSTDFLNGFVEKTKLLDKSRLILELLSRTQMSAATGIPNPFPKETRSLENLYHHLIIDALYQTLQSEKENGVKHLIQELKSSEANALWEKTVSCLAEHFITLCDSMFSFCLGSNLNAENKISLNNAYRLASVIAPEIQNNSLKNKLLEARAEVFLAALMQILITTTLSQKGWGVRNSRYEITIDGKPYKLPRRASEQYEAIQDFMNGKLSAIEAASLVMSIGQKDSSNFITSPGVVVKNYFSLFKEGDRKKTEEEVTEQLTKKNNPG</sequence>
<evidence type="ECO:0000313" key="2">
    <source>
        <dbReference type="Proteomes" id="UP000249458"/>
    </source>
</evidence>
<dbReference type="AlphaFoldDB" id="A0A364LFH6"/>
<evidence type="ECO:0000313" key="1">
    <source>
        <dbReference type="EMBL" id="RAP34756.1"/>
    </source>
</evidence>
<dbReference type="EMBL" id="MVJN01000014">
    <property type="protein sequence ID" value="RAP34756.1"/>
    <property type="molecule type" value="Genomic_DNA"/>
</dbReference>
<dbReference type="RefSeq" id="WP_112220691.1">
    <property type="nucleotide sequence ID" value="NZ_MVJN01000014.1"/>
</dbReference>
<organism evidence="1 2">
    <name type="scientific">Legionella quinlivanii</name>
    <dbReference type="NCBI Taxonomy" id="45073"/>
    <lineage>
        <taxon>Bacteria</taxon>
        <taxon>Pseudomonadati</taxon>
        <taxon>Pseudomonadota</taxon>
        <taxon>Gammaproteobacteria</taxon>
        <taxon>Legionellales</taxon>
        <taxon>Legionellaceae</taxon>
        <taxon>Legionella</taxon>
    </lineage>
</organism>
<name>A0A364LFH6_9GAMM</name>
<protein>
    <submittedName>
        <fullName evidence="1">Uncharacterized protein</fullName>
    </submittedName>
</protein>
<comment type="caution">
    <text evidence="1">The sequence shown here is derived from an EMBL/GenBank/DDBJ whole genome shotgun (WGS) entry which is preliminary data.</text>
</comment>
<dbReference type="Proteomes" id="UP000249458">
    <property type="component" value="Unassembled WGS sequence"/>
</dbReference>